<protein>
    <submittedName>
        <fullName evidence="5">YafY family transcriptional regulator</fullName>
    </submittedName>
</protein>
<keyword evidence="2" id="KW-0238">DNA-binding</keyword>
<dbReference type="InterPro" id="IPR001034">
    <property type="entry name" value="DeoR_HTH"/>
</dbReference>
<dbReference type="EMBL" id="VIRM01000049">
    <property type="protein sequence ID" value="TQS17157.1"/>
    <property type="molecule type" value="Genomic_DNA"/>
</dbReference>
<evidence type="ECO:0000313" key="5">
    <source>
        <dbReference type="EMBL" id="TQS17157.1"/>
    </source>
</evidence>
<proteinExistence type="predicted"/>
<evidence type="ECO:0000259" key="4">
    <source>
        <dbReference type="PROSITE" id="PS51000"/>
    </source>
</evidence>
<dbReference type="PROSITE" id="PS00894">
    <property type="entry name" value="HTH_DEOR_1"/>
    <property type="match status" value="1"/>
</dbReference>
<dbReference type="SUPFAM" id="SSF46785">
    <property type="entry name" value="Winged helix' DNA-binding domain"/>
    <property type="match status" value="1"/>
</dbReference>
<evidence type="ECO:0000256" key="3">
    <source>
        <dbReference type="ARBA" id="ARBA00023163"/>
    </source>
</evidence>
<dbReference type="PANTHER" id="PTHR34580:SF3">
    <property type="entry name" value="PROTEIN PAFB"/>
    <property type="match status" value="1"/>
</dbReference>
<evidence type="ECO:0000256" key="2">
    <source>
        <dbReference type="ARBA" id="ARBA00023125"/>
    </source>
</evidence>
<dbReference type="RefSeq" id="WP_142623717.1">
    <property type="nucleotide sequence ID" value="NZ_VIRM01000049.1"/>
</dbReference>
<dbReference type="InterPro" id="IPR036388">
    <property type="entry name" value="WH-like_DNA-bd_sf"/>
</dbReference>
<dbReference type="InterPro" id="IPR018356">
    <property type="entry name" value="Tscrpt_reg_HTH_DeoR_CS"/>
</dbReference>
<organism evidence="5 6">
    <name type="scientific">Microbispora hainanensis</name>
    <dbReference type="NCBI Taxonomy" id="568844"/>
    <lineage>
        <taxon>Bacteria</taxon>
        <taxon>Bacillati</taxon>
        <taxon>Actinomycetota</taxon>
        <taxon>Actinomycetes</taxon>
        <taxon>Streptosporangiales</taxon>
        <taxon>Streptosporangiaceae</taxon>
        <taxon>Microbispora</taxon>
    </lineage>
</organism>
<dbReference type="PROSITE" id="PS52050">
    <property type="entry name" value="WYL"/>
    <property type="match status" value="1"/>
</dbReference>
<evidence type="ECO:0000256" key="1">
    <source>
        <dbReference type="ARBA" id="ARBA00023015"/>
    </source>
</evidence>
<gene>
    <name evidence="5" type="ORF">FLX08_30475</name>
</gene>
<dbReference type="AlphaFoldDB" id="A0A544YK86"/>
<evidence type="ECO:0000313" key="6">
    <source>
        <dbReference type="Proteomes" id="UP000316541"/>
    </source>
</evidence>
<dbReference type="PANTHER" id="PTHR34580">
    <property type="match status" value="1"/>
</dbReference>
<dbReference type="PIRSF" id="PIRSF016838">
    <property type="entry name" value="PafC"/>
    <property type="match status" value="1"/>
</dbReference>
<name>A0A544YK86_9ACTN</name>
<reference evidence="5 6" key="1">
    <citation type="submission" date="2019-07" db="EMBL/GenBank/DDBJ databases">
        <title>Microbispora hainanensis DSM 45428.</title>
        <authorList>
            <person name="Thawai C."/>
        </authorList>
    </citation>
    <scope>NUCLEOTIDE SEQUENCE [LARGE SCALE GENOMIC DNA]</scope>
    <source>
        <strain evidence="5 6">DSM 45428</strain>
    </source>
</reference>
<dbReference type="InterPro" id="IPR036390">
    <property type="entry name" value="WH_DNA-bd_sf"/>
</dbReference>
<keyword evidence="3" id="KW-0804">Transcription</keyword>
<feature type="domain" description="HTH deoR-type" evidence="4">
    <location>
        <begin position="4"/>
        <end position="59"/>
    </location>
</feature>
<dbReference type="Gene3D" id="1.10.10.10">
    <property type="entry name" value="Winged helix-like DNA-binding domain superfamily/Winged helix DNA-binding domain"/>
    <property type="match status" value="1"/>
</dbReference>
<sequence>MVNTSARLLRLLSLLSARQSWTCADLAAQLEITERTVRRDIARLRELGYGIESEMGPWGGYRLGPGAGIPPLILDEEEALAVAVGLRTAAFSGVSGSDQAALSALLKLRQVLPSRIAARLGELDAAFAHTAHPGDGQISPALLLDLATACRRGERTRLTYRDGAGTTSTRQADPYRLIYTGRRWYLLAYDLTRQDWRTFRTDRIVDATATGQAAALPDPPDPAQAVGTGIALRPYPMRVTVRLAVPADEARRLVPATVGVHRPDGDDATIVDIGGPDADSLARYLLSLGRPLRILHPEEVRQAFLARTRQLLTDNQ</sequence>
<dbReference type="Proteomes" id="UP000316541">
    <property type="component" value="Unassembled WGS sequence"/>
</dbReference>
<dbReference type="InterPro" id="IPR026881">
    <property type="entry name" value="WYL_dom"/>
</dbReference>
<dbReference type="GO" id="GO:0003700">
    <property type="term" value="F:DNA-binding transcription factor activity"/>
    <property type="evidence" value="ECO:0007669"/>
    <property type="project" value="InterPro"/>
</dbReference>
<dbReference type="InterPro" id="IPR013196">
    <property type="entry name" value="HTH_11"/>
</dbReference>
<dbReference type="InterPro" id="IPR028349">
    <property type="entry name" value="PafC-like"/>
</dbReference>
<dbReference type="PROSITE" id="PS51000">
    <property type="entry name" value="HTH_DEOR_2"/>
    <property type="match status" value="1"/>
</dbReference>
<dbReference type="InterPro" id="IPR051534">
    <property type="entry name" value="CBASS_pafABC_assoc_protein"/>
</dbReference>
<dbReference type="Pfam" id="PF25583">
    <property type="entry name" value="WCX"/>
    <property type="match status" value="1"/>
</dbReference>
<dbReference type="InterPro" id="IPR057727">
    <property type="entry name" value="WCX_dom"/>
</dbReference>
<dbReference type="Pfam" id="PF08279">
    <property type="entry name" value="HTH_11"/>
    <property type="match status" value="1"/>
</dbReference>
<keyword evidence="1" id="KW-0805">Transcription regulation</keyword>
<dbReference type="SMART" id="SM00420">
    <property type="entry name" value="HTH_DEOR"/>
    <property type="match status" value="1"/>
</dbReference>
<accession>A0A544YK86</accession>
<dbReference type="GO" id="GO:0003677">
    <property type="term" value="F:DNA binding"/>
    <property type="evidence" value="ECO:0007669"/>
    <property type="project" value="UniProtKB-KW"/>
</dbReference>
<dbReference type="Pfam" id="PF13280">
    <property type="entry name" value="WYL"/>
    <property type="match status" value="1"/>
</dbReference>
<comment type="caution">
    <text evidence="5">The sequence shown here is derived from an EMBL/GenBank/DDBJ whole genome shotgun (WGS) entry which is preliminary data.</text>
</comment>